<comment type="caution">
    <text evidence="2">The sequence shown here is derived from an EMBL/GenBank/DDBJ whole genome shotgun (WGS) entry which is preliminary data.</text>
</comment>
<dbReference type="EMBL" id="MLAK01000815">
    <property type="protein sequence ID" value="OHT03846.1"/>
    <property type="molecule type" value="Genomic_DNA"/>
</dbReference>
<dbReference type="SUPFAM" id="SSF51230">
    <property type="entry name" value="Single hybrid motif"/>
    <property type="match status" value="1"/>
</dbReference>
<protein>
    <submittedName>
        <fullName evidence="2">Glycine cleavage system H protein, mitochondrial</fullName>
    </submittedName>
</protein>
<dbReference type="PANTHER" id="PTHR11715">
    <property type="entry name" value="GLYCINE CLEAVAGE SYSTEM H PROTEIN"/>
    <property type="match status" value="1"/>
</dbReference>
<dbReference type="NCBIfam" id="NF002270">
    <property type="entry name" value="PRK01202.1"/>
    <property type="match status" value="1"/>
</dbReference>
<dbReference type="InterPro" id="IPR000089">
    <property type="entry name" value="Biotin_lipoyl"/>
</dbReference>
<dbReference type="GeneID" id="94824872"/>
<organism evidence="2 3">
    <name type="scientific">Tritrichomonas foetus</name>
    <dbReference type="NCBI Taxonomy" id="1144522"/>
    <lineage>
        <taxon>Eukaryota</taxon>
        <taxon>Metamonada</taxon>
        <taxon>Parabasalia</taxon>
        <taxon>Tritrichomonadida</taxon>
        <taxon>Tritrichomonadidae</taxon>
        <taxon>Tritrichomonas</taxon>
    </lineage>
</organism>
<dbReference type="PROSITE" id="PS50968">
    <property type="entry name" value="BIOTINYL_LIPOYL"/>
    <property type="match status" value="1"/>
</dbReference>
<dbReference type="Gene3D" id="2.40.50.100">
    <property type="match status" value="1"/>
</dbReference>
<dbReference type="GO" id="GO:0005960">
    <property type="term" value="C:glycine cleavage complex"/>
    <property type="evidence" value="ECO:0007669"/>
    <property type="project" value="InterPro"/>
</dbReference>
<dbReference type="GO" id="GO:0009249">
    <property type="term" value="P:protein lipoylation"/>
    <property type="evidence" value="ECO:0007669"/>
    <property type="project" value="TreeGrafter"/>
</dbReference>
<dbReference type="RefSeq" id="XP_068356982.1">
    <property type="nucleotide sequence ID" value="XM_068490168.1"/>
</dbReference>
<dbReference type="InterPro" id="IPR002930">
    <property type="entry name" value="GCV_H"/>
</dbReference>
<reference evidence="2" key="1">
    <citation type="submission" date="2016-10" db="EMBL/GenBank/DDBJ databases">
        <authorList>
            <person name="Benchimol M."/>
            <person name="Almeida L.G."/>
            <person name="Vasconcelos A.T."/>
            <person name="Perreira-Neves A."/>
            <person name="Rosa I.A."/>
            <person name="Tasca T."/>
            <person name="Bogo M.R."/>
            <person name="de Souza W."/>
        </authorList>
    </citation>
    <scope>NUCLEOTIDE SEQUENCE [LARGE SCALE GENOMIC DNA]</scope>
    <source>
        <strain evidence="2">K</strain>
    </source>
</reference>
<dbReference type="GO" id="GO:0019464">
    <property type="term" value="P:glycine decarboxylation via glycine cleavage system"/>
    <property type="evidence" value="ECO:0007669"/>
    <property type="project" value="InterPro"/>
</dbReference>
<name>A0A1J4K282_9EUKA</name>
<sequence>MLSFTRKSISLFAKSFTKYFTATHEWIDIQGNVGTVGITDYGAHHLGDVVFADFPTGKDVKVGDELGNIESTKLTSAIFAPMDGKVTEVNPALADNPAIINQSPEKDGWICKISLSNPSATGKLLDADAYKQKLKE</sequence>
<evidence type="ECO:0000313" key="3">
    <source>
        <dbReference type="Proteomes" id="UP000179807"/>
    </source>
</evidence>
<dbReference type="HAMAP" id="MF_00272">
    <property type="entry name" value="GcvH"/>
    <property type="match status" value="1"/>
</dbReference>
<dbReference type="Proteomes" id="UP000179807">
    <property type="component" value="Unassembled WGS sequence"/>
</dbReference>
<dbReference type="GO" id="GO:0005739">
    <property type="term" value="C:mitochondrion"/>
    <property type="evidence" value="ECO:0007669"/>
    <property type="project" value="TreeGrafter"/>
</dbReference>
<dbReference type="InterPro" id="IPR033753">
    <property type="entry name" value="GCV_H/Fam206"/>
</dbReference>
<keyword evidence="3" id="KW-1185">Reference proteome</keyword>
<proteinExistence type="inferred from homology"/>
<dbReference type="VEuPathDB" id="TrichDB:TRFO_01565"/>
<evidence type="ECO:0000259" key="1">
    <source>
        <dbReference type="PROSITE" id="PS50968"/>
    </source>
</evidence>
<feature type="domain" description="Lipoyl-binding" evidence="1">
    <location>
        <begin position="33"/>
        <end position="114"/>
    </location>
</feature>
<dbReference type="Pfam" id="PF01597">
    <property type="entry name" value="GCV_H"/>
    <property type="match status" value="1"/>
</dbReference>
<dbReference type="AlphaFoldDB" id="A0A1J4K282"/>
<dbReference type="PANTHER" id="PTHR11715:SF3">
    <property type="entry name" value="GLYCINE CLEAVAGE SYSTEM H PROTEIN-RELATED"/>
    <property type="match status" value="1"/>
</dbReference>
<dbReference type="OrthoDB" id="10264154at2759"/>
<evidence type="ECO:0000313" key="2">
    <source>
        <dbReference type="EMBL" id="OHT03846.1"/>
    </source>
</evidence>
<gene>
    <name evidence="2" type="primary">gcv3</name>
    <name evidence="2" type="ORF">TRFO_01565</name>
</gene>
<dbReference type="InterPro" id="IPR011053">
    <property type="entry name" value="Single_hybrid_motif"/>
</dbReference>
<dbReference type="CDD" id="cd06848">
    <property type="entry name" value="GCS_H"/>
    <property type="match status" value="1"/>
</dbReference>
<accession>A0A1J4K282</accession>